<dbReference type="Pfam" id="PF13187">
    <property type="entry name" value="Fer4_9"/>
    <property type="match status" value="1"/>
</dbReference>
<dbReference type="InterPro" id="IPR017900">
    <property type="entry name" value="4Fe4S_Fe_S_CS"/>
</dbReference>
<dbReference type="NCBIfam" id="NF038196">
    <property type="entry name" value="ferrodoxin_EFR1"/>
    <property type="match status" value="1"/>
</dbReference>
<dbReference type="PROSITE" id="PS00198">
    <property type="entry name" value="4FE4S_FER_1"/>
    <property type="match status" value="2"/>
</dbReference>
<dbReference type="AlphaFoldDB" id="A0A9D2CRU0"/>
<accession>A0A9D2CRU0</accession>
<keyword evidence="5" id="KW-0479">Metal-binding</keyword>
<evidence type="ECO:0000256" key="2">
    <source>
        <dbReference type="ARBA" id="ARBA00003532"/>
    </source>
</evidence>
<dbReference type="InterPro" id="IPR017896">
    <property type="entry name" value="4Fe4S_Fe-S-bd"/>
</dbReference>
<comment type="caution">
    <text evidence="9">The sequence shown here is derived from an EMBL/GenBank/DDBJ whole genome shotgun (WGS) entry which is preliminary data.</text>
</comment>
<dbReference type="PANTHER" id="PTHR24960:SF79">
    <property type="entry name" value="PHOTOSYSTEM I IRON-SULFUR CENTER"/>
    <property type="match status" value="1"/>
</dbReference>
<feature type="domain" description="4Fe-4S ferredoxin-type" evidence="8">
    <location>
        <begin position="234"/>
        <end position="261"/>
    </location>
</feature>
<proteinExistence type="predicted"/>
<evidence type="ECO:0000256" key="3">
    <source>
        <dbReference type="ARBA" id="ARBA00013529"/>
    </source>
</evidence>
<dbReference type="Gene3D" id="3.30.70.20">
    <property type="match status" value="1"/>
</dbReference>
<dbReference type="GO" id="GO:0046872">
    <property type="term" value="F:metal ion binding"/>
    <property type="evidence" value="ECO:0007669"/>
    <property type="project" value="UniProtKB-KW"/>
</dbReference>
<sequence>MIYYLLNRRDGKNYFPLQIKNTKEEKIIILYFSGTGNSRHAAEKLAELTRDEVRPLAEDYKAAKQRAVKAQNALVFVFPIQYGKLPGIVEDRIAKTPFTGNKDAFFIATFSGSAGNAEKQVLRLCGKKGLRFRGFLSLLMPENDIIDKSAFPKDKAEDLIAQADKKLEAVAGQIHRNEMLRYEEPSGGGRSLFEKLFSPFRAGAKGFRAEKGCDGCGACVQACPMKNIRLENGKPIWGNDCARCTACINRCPHGAIEYGNKTQGKERYFFGR</sequence>
<protein>
    <recommendedName>
        <fullName evidence="3">Ferredoxin</fullName>
    </recommendedName>
</protein>
<evidence type="ECO:0000256" key="1">
    <source>
        <dbReference type="ARBA" id="ARBA00001966"/>
    </source>
</evidence>
<keyword evidence="6" id="KW-0408">Iron</keyword>
<comment type="function">
    <text evidence="2">Ferredoxins are iron-sulfur proteins that transfer electrons in a wide variety of metabolic reactions.</text>
</comment>
<evidence type="ECO:0000313" key="9">
    <source>
        <dbReference type="EMBL" id="HIY96480.1"/>
    </source>
</evidence>
<dbReference type="InterPro" id="IPR050157">
    <property type="entry name" value="PSI_iron-sulfur_center"/>
</dbReference>
<dbReference type="Proteomes" id="UP000886750">
    <property type="component" value="Unassembled WGS sequence"/>
</dbReference>
<evidence type="ECO:0000313" key="10">
    <source>
        <dbReference type="Proteomes" id="UP000886750"/>
    </source>
</evidence>
<comment type="cofactor">
    <cofactor evidence="1">
        <name>[4Fe-4S] cluster</name>
        <dbReference type="ChEBI" id="CHEBI:49883"/>
    </cofactor>
</comment>
<gene>
    <name evidence="9" type="ORF">H9729_02215</name>
</gene>
<dbReference type="SUPFAM" id="SSF52218">
    <property type="entry name" value="Flavoproteins"/>
    <property type="match status" value="1"/>
</dbReference>
<dbReference type="InterPro" id="IPR029039">
    <property type="entry name" value="Flavoprotein-like_sf"/>
</dbReference>
<name>A0A9D2CRU0_9FIRM</name>
<organism evidence="9 10">
    <name type="scientific">Candidatus Borkfalkia excrementigallinarum</name>
    <dbReference type="NCBI Taxonomy" id="2838506"/>
    <lineage>
        <taxon>Bacteria</taxon>
        <taxon>Bacillati</taxon>
        <taxon>Bacillota</taxon>
        <taxon>Clostridia</taxon>
        <taxon>Christensenellales</taxon>
        <taxon>Christensenellaceae</taxon>
        <taxon>Candidatus Borkfalkia</taxon>
    </lineage>
</organism>
<keyword evidence="4" id="KW-0004">4Fe-4S</keyword>
<dbReference type="SUPFAM" id="SSF54862">
    <property type="entry name" value="4Fe-4S ferredoxins"/>
    <property type="match status" value="1"/>
</dbReference>
<reference evidence="9" key="2">
    <citation type="submission" date="2021-04" db="EMBL/GenBank/DDBJ databases">
        <authorList>
            <person name="Gilroy R."/>
        </authorList>
    </citation>
    <scope>NUCLEOTIDE SEQUENCE</scope>
    <source>
        <strain evidence="9">1345</strain>
    </source>
</reference>
<dbReference type="GO" id="GO:0051539">
    <property type="term" value="F:4 iron, 4 sulfur cluster binding"/>
    <property type="evidence" value="ECO:0007669"/>
    <property type="project" value="UniProtKB-KW"/>
</dbReference>
<feature type="domain" description="4Fe-4S ferredoxin-type" evidence="8">
    <location>
        <begin position="203"/>
        <end position="233"/>
    </location>
</feature>
<dbReference type="PANTHER" id="PTHR24960">
    <property type="entry name" value="PHOTOSYSTEM I IRON-SULFUR CENTER-RELATED"/>
    <property type="match status" value="1"/>
</dbReference>
<dbReference type="PROSITE" id="PS51379">
    <property type="entry name" value="4FE4S_FER_2"/>
    <property type="match status" value="2"/>
</dbReference>
<evidence type="ECO:0000256" key="7">
    <source>
        <dbReference type="ARBA" id="ARBA00023014"/>
    </source>
</evidence>
<dbReference type="InterPro" id="IPR047964">
    <property type="entry name" value="EFR1-like"/>
</dbReference>
<evidence type="ECO:0000259" key="8">
    <source>
        <dbReference type="PROSITE" id="PS51379"/>
    </source>
</evidence>
<keyword evidence="7" id="KW-0411">Iron-sulfur</keyword>
<dbReference type="EMBL" id="DXCQ01000023">
    <property type="protein sequence ID" value="HIY96480.1"/>
    <property type="molecule type" value="Genomic_DNA"/>
</dbReference>
<evidence type="ECO:0000256" key="6">
    <source>
        <dbReference type="ARBA" id="ARBA00023004"/>
    </source>
</evidence>
<dbReference type="Gene3D" id="3.40.50.360">
    <property type="match status" value="1"/>
</dbReference>
<evidence type="ECO:0000256" key="4">
    <source>
        <dbReference type="ARBA" id="ARBA00022485"/>
    </source>
</evidence>
<reference evidence="9" key="1">
    <citation type="journal article" date="2021" name="PeerJ">
        <title>Extensive microbial diversity within the chicken gut microbiome revealed by metagenomics and culture.</title>
        <authorList>
            <person name="Gilroy R."/>
            <person name="Ravi A."/>
            <person name="Getino M."/>
            <person name="Pursley I."/>
            <person name="Horton D.L."/>
            <person name="Alikhan N.F."/>
            <person name="Baker D."/>
            <person name="Gharbi K."/>
            <person name="Hall N."/>
            <person name="Watson M."/>
            <person name="Adriaenssens E.M."/>
            <person name="Foster-Nyarko E."/>
            <person name="Jarju S."/>
            <person name="Secka A."/>
            <person name="Antonio M."/>
            <person name="Oren A."/>
            <person name="Chaudhuri R.R."/>
            <person name="La Ragione R."/>
            <person name="Hildebrand F."/>
            <person name="Pallen M.J."/>
        </authorList>
    </citation>
    <scope>NUCLEOTIDE SEQUENCE</scope>
    <source>
        <strain evidence="9">1345</strain>
    </source>
</reference>
<evidence type="ECO:0000256" key="5">
    <source>
        <dbReference type="ARBA" id="ARBA00022723"/>
    </source>
</evidence>